<dbReference type="EMBL" id="JASBNA010000061">
    <property type="protein sequence ID" value="KAK7679323.1"/>
    <property type="molecule type" value="Genomic_DNA"/>
</dbReference>
<name>A0AAW0FP54_9APHY</name>
<comment type="caution">
    <text evidence="1">The sequence shown here is derived from an EMBL/GenBank/DDBJ whole genome shotgun (WGS) entry which is preliminary data.</text>
</comment>
<gene>
    <name evidence="1" type="ORF">QCA50_017714</name>
</gene>
<proteinExistence type="predicted"/>
<sequence length="87" mass="10436">MHPLEQDQKLYKLQSDILTLASSLQTLDENEYNSSLWMMHSLEDVRDDNGVPQWLTLNYKDMELYSQYLGMEDDKLFNFNTEDDYFN</sequence>
<dbReference type="Proteomes" id="UP001385951">
    <property type="component" value="Unassembled WGS sequence"/>
</dbReference>
<keyword evidence="2" id="KW-1185">Reference proteome</keyword>
<evidence type="ECO:0008006" key="3">
    <source>
        <dbReference type="Google" id="ProtNLM"/>
    </source>
</evidence>
<dbReference type="AlphaFoldDB" id="A0AAW0FP54"/>
<protein>
    <recommendedName>
        <fullName evidence="3">Phage protein</fullName>
    </recommendedName>
</protein>
<evidence type="ECO:0000313" key="2">
    <source>
        <dbReference type="Proteomes" id="UP001385951"/>
    </source>
</evidence>
<accession>A0AAW0FP54</accession>
<reference evidence="1 2" key="1">
    <citation type="submission" date="2022-09" db="EMBL/GenBank/DDBJ databases">
        <authorList>
            <person name="Palmer J.M."/>
        </authorList>
    </citation>
    <scope>NUCLEOTIDE SEQUENCE [LARGE SCALE GENOMIC DNA]</scope>
    <source>
        <strain evidence="1 2">DSM 7382</strain>
    </source>
</reference>
<organism evidence="1 2">
    <name type="scientific">Cerrena zonata</name>
    <dbReference type="NCBI Taxonomy" id="2478898"/>
    <lineage>
        <taxon>Eukaryota</taxon>
        <taxon>Fungi</taxon>
        <taxon>Dikarya</taxon>
        <taxon>Basidiomycota</taxon>
        <taxon>Agaricomycotina</taxon>
        <taxon>Agaricomycetes</taxon>
        <taxon>Polyporales</taxon>
        <taxon>Cerrenaceae</taxon>
        <taxon>Cerrena</taxon>
    </lineage>
</organism>
<evidence type="ECO:0000313" key="1">
    <source>
        <dbReference type="EMBL" id="KAK7679323.1"/>
    </source>
</evidence>